<gene>
    <name evidence="1" type="ORF">ABS770_25180</name>
</gene>
<evidence type="ECO:0000313" key="2">
    <source>
        <dbReference type="Proteomes" id="UP001432995"/>
    </source>
</evidence>
<accession>A0ABV1R9P7</accession>
<comment type="caution">
    <text evidence="1">The sequence shown here is derived from an EMBL/GenBank/DDBJ whole genome shotgun (WGS) entry which is preliminary data.</text>
</comment>
<sequence>MILAILKSMQARRAATRNYRVLSALDDDALCDVGLDRRTLRAFCDNGCSHHAPLGSRPAPGLAVLVPGGLAPALR</sequence>
<reference evidence="1" key="1">
    <citation type="submission" date="2024-06" db="EMBL/GenBank/DDBJ databases">
        <authorList>
            <person name="Campbell A.G."/>
        </authorList>
    </citation>
    <scope>NUCLEOTIDE SEQUENCE</scope>
    <source>
        <strain evidence="1">EM17</strain>
    </source>
</reference>
<dbReference type="Proteomes" id="UP001432995">
    <property type="component" value="Unassembled WGS sequence"/>
</dbReference>
<proteinExistence type="predicted"/>
<dbReference type="EMBL" id="JBELQD010000050">
    <property type="protein sequence ID" value="MER2291553.1"/>
    <property type="molecule type" value="Genomic_DNA"/>
</dbReference>
<dbReference type="RefSeq" id="WP_007565838.1">
    <property type="nucleotide sequence ID" value="NZ_JBELQD010000050.1"/>
</dbReference>
<keyword evidence="2" id="KW-1185">Reference proteome</keyword>
<protein>
    <submittedName>
        <fullName evidence="1">DUF1127 domain-containing protein</fullName>
    </submittedName>
</protein>
<name>A0ABV1R9P7_9HYPH</name>
<organism evidence="1 2">
    <name type="scientific">Methylobacterium brachiatum</name>
    <dbReference type="NCBI Taxonomy" id="269660"/>
    <lineage>
        <taxon>Bacteria</taxon>
        <taxon>Pseudomonadati</taxon>
        <taxon>Pseudomonadota</taxon>
        <taxon>Alphaproteobacteria</taxon>
        <taxon>Hyphomicrobiales</taxon>
        <taxon>Methylobacteriaceae</taxon>
        <taxon>Methylobacterium</taxon>
    </lineage>
</organism>
<evidence type="ECO:0000313" key="1">
    <source>
        <dbReference type="EMBL" id="MER2291553.1"/>
    </source>
</evidence>